<proteinExistence type="predicted"/>
<dbReference type="InterPro" id="IPR003961">
    <property type="entry name" value="FN3_dom"/>
</dbReference>
<accession>A0ABW8JVV8</accession>
<reference evidence="3 4" key="1">
    <citation type="submission" date="2020-10" db="EMBL/GenBank/DDBJ databases">
        <title>Phylogeny of dyella-like bacteria.</title>
        <authorList>
            <person name="Fu J."/>
        </authorList>
    </citation>
    <scope>NUCLEOTIDE SEQUENCE [LARGE SCALE GENOMIC DNA]</scope>
    <source>
        <strain evidence="3 4">Gsoil3046</strain>
    </source>
</reference>
<dbReference type="SUPFAM" id="SSF49265">
    <property type="entry name" value="Fibronectin type III"/>
    <property type="match status" value="1"/>
</dbReference>
<name>A0ABW8JVV8_9GAMM</name>
<organism evidence="3 4">
    <name type="scientific">Dyella ginsengisoli</name>
    <dbReference type="NCBI Taxonomy" id="363848"/>
    <lineage>
        <taxon>Bacteria</taxon>
        <taxon>Pseudomonadati</taxon>
        <taxon>Pseudomonadota</taxon>
        <taxon>Gammaproteobacteria</taxon>
        <taxon>Lysobacterales</taxon>
        <taxon>Rhodanobacteraceae</taxon>
        <taxon>Dyella</taxon>
    </lineage>
</organism>
<feature type="domain" description="Fibronectin type-III" evidence="2">
    <location>
        <begin position="91"/>
        <end position="185"/>
    </location>
</feature>
<dbReference type="Gene3D" id="2.60.40.10">
    <property type="entry name" value="Immunoglobulins"/>
    <property type="match status" value="1"/>
</dbReference>
<sequence>MKIVYGALAALMMFTGVANAADNTHQLAAAVQGTTVTVDGRIDASTPNLKQQAELVQALQGMQTNGPVANWSPGPGCVYNCPLPVGSISASPSIVYAPAGGMGSVSIRWTWDESRSQPVAQYSCLWVSGNGEPNAHVVQCEHPGNTYTTNLNWIAAGSSYVFRVAPGNPNGPYTQPISYLNTLASTTVVGVAR</sequence>
<evidence type="ECO:0000313" key="3">
    <source>
        <dbReference type="EMBL" id="MFK2905293.1"/>
    </source>
</evidence>
<keyword evidence="1" id="KW-0732">Signal</keyword>
<evidence type="ECO:0000313" key="4">
    <source>
        <dbReference type="Proteomes" id="UP001620460"/>
    </source>
</evidence>
<feature type="chain" id="PRO_5046441905" description="Fibronectin type-III domain-containing protein" evidence="1">
    <location>
        <begin position="21"/>
        <end position="193"/>
    </location>
</feature>
<keyword evidence="4" id="KW-1185">Reference proteome</keyword>
<protein>
    <recommendedName>
        <fullName evidence="2">Fibronectin type-III domain-containing protein</fullName>
    </recommendedName>
</protein>
<dbReference type="RefSeq" id="WP_404634658.1">
    <property type="nucleotide sequence ID" value="NZ_JADIKM010000004.1"/>
</dbReference>
<dbReference type="PROSITE" id="PS50853">
    <property type="entry name" value="FN3"/>
    <property type="match status" value="1"/>
</dbReference>
<dbReference type="Proteomes" id="UP001620460">
    <property type="component" value="Unassembled WGS sequence"/>
</dbReference>
<gene>
    <name evidence="3" type="ORF">ISP17_15120</name>
</gene>
<dbReference type="InterPro" id="IPR036116">
    <property type="entry name" value="FN3_sf"/>
</dbReference>
<comment type="caution">
    <text evidence="3">The sequence shown here is derived from an EMBL/GenBank/DDBJ whole genome shotgun (WGS) entry which is preliminary data.</text>
</comment>
<evidence type="ECO:0000256" key="1">
    <source>
        <dbReference type="SAM" id="SignalP"/>
    </source>
</evidence>
<evidence type="ECO:0000259" key="2">
    <source>
        <dbReference type="PROSITE" id="PS50853"/>
    </source>
</evidence>
<feature type="signal peptide" evidence="1">
    <location>
        <begin position="1"/>
        <end position="20"/>
    </location>
</feature>
<dbReference type="EMBL" id="JADIKM010000004">
    <property type="protein sequence ID" value="MFK2905293.1"/>
    <property type="molecule type" value="Genomic_DNA"/>
</dbReference>
<dbReference type="InterPro" id="IPR013783">
    <property type="entry name" value="Ig-like_fold"/>
</dbReference>